<feature type="domain" description="Histidine kinase" evidence="13">
    <location>
        <begin position="248"/>
        <end position="461"/>
    </location>
</feature>
<organism evidence="15 16">
    <name type="scientific">Faecousia intestinalis</name>
    <dbReference type="NCBI Taxonomy" id="3133167"/>
    <lineage>
        <taxon>Bacteria</taxon>
        <taxon>Bacillati</taxon>
        <taxon>Bacillota</taxon>
        <taxon>Clostridia</taxon>
        <taxon>Eubacteriales</taxon>
        <taxon>Oscillospiraceae</taxon>
        <taxon>Faecousia</taxon>
    </lineage>
</organism>
<feature type="coiled-coil region" evidence="11">
    <location>
        <begin position="218"/>
        <end position="245"/>
    </location>
</feature>
<evidence type="ECO:0000313" key="16">
    <source>
        <dbReference type="Proteomes" id="UP001491552"/>
    </source>
</evidence>
<dbReference type="SUPFAM" id="SSF55874">
    <property type="entry name" value="ATPase domain of HSP90 chaperone/DNA topoisomerase II/histidine kinase"/>
    <property type="match status" value="1"/>
</dbReference>
<dbReference type="Gene3D" id="6.10.340.10">
    <property type="match status" value="1"/>
</dbReference>
<dbReference type="SMART" id="SM00304">
    <property type="entry name" value="HAMP"/>
    <property type="match status" value="1"/>
</dbReference>
<dbReference type="PANTHER" id="PTHR45436:SF5">
    <property type="entry name" value="SENSOR HISTIDINE KINASE TRCS"/>
    <property type="match status" value="1"/>
</dbReference>
<dbReference type="InterPro" id="IPR036890">
    <property type="entry name" value="HATPase_C_sf"/>
</dbReference>
<keyword evidence="8 12" id="KW-1133">Transmembrane helix</keyword>
<dbReference type="Gene3D" id="1.10.287.130">
    <property type="match status" value="1"/>
</dbReference>
<dbReference type="GO" id="GO:0016301">
    <property type="term" value="F:kinase activity"/>
    <property type="evidence" value="ECO:0007669"/>
    <property type="project" value="UniProtKB-KW"/>
</dbReference>
<dbReference type="Pfam" id="PF00672">
    <property type="entry name" value="HAMP"/>
    <property type="match status" value="1"/>
</dbReference>
<dbReference type="InterPro" id="IPR003594">
    <property type="entry name" value="HATPase_dom"/>
</dbReference>
<dbReference type="PROSITE" id="PS50109">
    <property type="entry name" value="HIS_KIN"/>
    <property type="match status" value="1"/>
</dbReference>
<keyword evidence="7 15" id="KW-0418">Kinase</keyword>
<evidence type="ECO:0000256" key="1">
    <source>
        <dbReference type="ARBA" id="ARBA00000085"/>
    </source>
</evidence>
<proteinExistence type="predicted"/>
<evidence type="ECO:0000256" key="3">
    <source>
        <dbReference type="ARBA" id="ARBA00012438"/>
    </source>
</evidence>
<keyword evidence="6 12" id="KW-0812">Transmembrane</keyword>
<dbReference type="RefSeq" id="WP_349136099.1">
    <property type="nucleotide sequence ID" value="NZ_JBBMFF010000229.1"/>
</dbReference>
<evidence type="ECO:0000256" key="9">
    <source>
        <dbReference type="ARBA" id="ARBA00023012"/>
    </source>
</evidence>
<dbReference type="InterPro" id="IPR003661">
    <property type="entry name" value="HisK_dim/P_dom"/>
</dbReference>
<feature type="transmembrane region" description="Helical" evidence="12">
    <location>
        <begin position="161"/>
        <end position="182"/>
    </location>
</feature>
<evidence type="ECO:0000256" key="10">
    <source>
        <dbReference type="ARBA" id="ARBA00023136"/>
    </source>
</evidence>
<keyword evidence="11" id="KW-0175">Coiled coil</keyword>
<dbReference type="InterPro" id="IPR003660">
    <property type="entry name" value="HAMP_dom"/>
</dbReference>
<keyword evidence="9" id="KW-0902">Two-component regulatory system</keyword>
<dbReference type="Pfam" id="PF00512">
    <property type="entry name" value="HisKA"/>
    <property type="match status" value="1"/>
</dbReference>
<comment type="subcellular location">
    <subcellularLocation>
        <location evidence="2">Membrane</location>
    </subcellularLocation>
</comment>
<keyword evidence="16" id="KW-1185">Reference proteome</keyword>
<dbReference type="InterPro" id="IPR036097">
    <property type="entry name" value="HisK_dim/P_sf"/>
</dbReference>
<evidence type="ECO:0000256" key="2">
    <source>
        <dbReference type="ARBA" id="ARBA00004370"/>
    </source>
</evidence>
<keyword evidence="5" id="KW-0808">Transferase</keyword>
<protein>
    <recommendedName>
        <fullName evidence="3">histidine kinase</fullName>
        <ecNumber evidence="3">2.7.13.3</ecNumber>
    </recommendedName>
</protein>
<comment type="catalytic activity">
    <reaction evidence="1">
        <text>ATP + protein L-histidine = ADP + protein N-phospho-L-histidine.</text>
        <dbReference type="EC" id="2.7.13.3"/>
    </reaction>
</comment>
<dbReference type="PROSITE" id="PS50885">
    <property type="entry name" value="HAMP"/>
    <property type="match status" value="1"/>
</dbReference>
<dbReference type="EMBL" id="JBBMFF010000229">
    <property type="protein sequence ID" value="MEQ2511405.1"/>
    <property type="molecule type" value="Genomic_DNA"/>
</dbReference>
<evidence type="ECO:0000256" key="8">
    <source>
        <dbReference type="ARBA" id="ARBA00022989"/>
    </source>
</evidence>
<dbReference type="PRINTS" id="PR00344">
    <property type="entry name" value="BCTRLSENSOR"/>
</dbReference>
<dbReference type="Pfam" id="PF02518">
    <property type="entry name" value="HATPase_c"/>
    <property type="match status" value="1"/>
</dbReference>
<reference evidence="15 16" key="1">
    <citation type="submission" date="2024-03" db="EMBL/GenBank/DDBJ databases">
        <title>Human intestinal bacterial collection.</title>
        <authorList>
            <person name="Pauvert C."/>
            <person name="Hitch T.C.A."/>
            <person name="Clavel T."/>
        </authorList>
    </citation>
    <scope>NUCLEOTIDE SEQUENCE [LARGE SCALE GENOMIC DNA]</scope>
    <source>
        <strain evidence="15 16">CLA-AA-H192</strain>
    </source>
</reference>
<dbReference type="EC" id="2.7.13.3" evidence="3"/>
<evidence type="ECO:0000313" key="15">
    <source>
        <dbReference type="EMBL" id="MEQ2511405.1"/>
    </source>
</evidence>
<feature type="domain" description="HAMP" evidence="14">
    <location>
        <begin position="181"/>
        <end position="233"/>
    </location>
</feature>
<name>A0ABV1G7N7_9FIRM</name>
<comment type="caution">
    <text evidence="15">The sequence shown here is derived from an EMBL/GenBank/DDBJ whole genome shotgun (WGS) entry which is preliminary data.</text>
</comment>
<evidence type="ECO:0000256" key="12">
    <source>
        <dbReference type="SAM" id="Phobius"/>
    </source>
</evidence>
<dbReference type="PANTHER" id="PTHR45436">
    <property type="entry name" value="SENSOR HISTIDINE KINASE YKOH"/>
    <property type="match status" value="1"/>
</dbReference>
<dbReference type="CDD" id="cd06225">
    <property type="entry name" value="HAMP"/>
    <property type="match status" value="1"/>
</dbReference>
<evidence type="ECO:0000256" key="7">
    <source>
        <dbReference type="ARBA" id="ARBA00022777"/>
    </source>
</evidence>
<evidence type="ECO:0000259" key="14">
    <source>
        <dbReference type="PROSITE" id="PS50885"/>
    </source>
</evidence>
<dbReference type="Proteomes" id="UP001491552">
    <property type="component" value="Unassembled WGS sequence"/>
</dbReference>
<sequence length="462" mass="50230">MRFAAKMTALITMLLAVSLAVGGYLVMSSSFDARLKGQVRDAQEEVRLLGMTVQALCAREQGQDTASSGAIERALEAIPQDRSYCLHAADGTVLSESADFPQEAVQNGRAGVIVSRVQNTTSGSRLITTSLLTLYGGTYSLTCLNDITDMLREAETELQRFRWILAAVLGAAVAATAALSVYMTRPLRRISRTARQLAAGQTDRRVTVRTDDELGDLAQNFNAMADALEARLRELAAAAQRQKEFTASFAHELKTPLTSVIGYADTLRSRTLPSEMQFEAANAIYTEGKRLERMSFALLDLFALERSEPSFSRVQTGALAASVQKSCEYRLARQKQSLQCDVEEAAVWGEPELLRTLLLNLLDNAHKASPPGAVLQLRGRGVPSGYLFCVIDPGRGIPPEELSRITDPFYMVDKSRARAAGGAGLGLTLCRKIAEVHGSSLRFESVVGEGTRVSFLLKGEQK</sequence>
<dbReference type="CDD" id="cd00082">
    <property type="entry name" value="HisKA"/>
    <property type="match status" value="1"/>
</dbReference>
<keyword evidence="10 12" id="KW-0472">Membrane</keyword>
<dbReference type="SUPFAM" id="SSF158472">
    <property type="entry name" value="HAMP domain-like"/>
    <property type="match status" value="1"/>
</dbReference>
<dbReference type="Gene3D" id="3.30.565.10">
    <property type="entry name" value="Histidine kinase-like ATPase, C-terminal domain"/>
    <property type="match status" value="1"/>
</dbReference>
<evidence type="ECO:0000256" key="5">
    <source>
        <dbReference type="ARBA" id="ARBA00022679"/>
    </source>
</evidence>
<dbReference type="SMART" id="SM00387">
    <property type="entry name" value="HATPase_c"/>
    <property type="match status" value="1"/>
</dbReference>
<dbReference type="InterPro" id="IPR004358">
    <property type="entry name" value="Sig_transdc_His_kin-like_C"/>
</dbReference>
<dbReference type="CDD" id="cd00075">
    <property type="entry name" value="HATPase"/>
    <property type="match status" value="1"/>
</dbReference>
<keyword evidence="4" id="KW-0597">Phosphoprotein</keyword>
<dbReference type="SMART" id="SM00388">
    <property type="entry name" value="HisKA"/>
    <property type="match status" value="1"/>
</dbReference>
<evidence type="ECO:0000256" key="6">
    <source>
        <dbReference type="ARBA" id="ARBA00022692"/>
    </source>
</evidence>
<dbReference type="InterPro" id="IPR050428">
    <property type="entry name" value="TCS_sensor_his_kinase"/>
</dbReference>
<accession>A0ABV1G7N7</accession>
<evidence type="ECO:0000256" key="4">
    <source>
        <dbReference type="ARBA" id="ARBA00022553"/>
    </source>
</evidence>
<dbReference type="SUPFAM" id="SSF47384">
    <property type="entry name" value="Homodimeric domain of signal transducing histidine kinase"/>
    <property type="match status" value="1"/>
</dbReference>
<gene>
    <name evidence="15" type="ORF">WMO66_09120</name>
</gene>
<dbReference type="InterPro" id="IPR005467">
    <property type="entry name" value="His_kinase_dom"/>
</dbReference>
<evidence type="ECO:0000259" key="13">
    <source>
        <dbReference type="PROSITE" id="PS50109"/>
    </source>
</evidence>
<evidence type="ECO:0000256" key="11">
    <source>
        <dbReference type="SAM" id="Coils"/>
    </source>
</evidence>